<evidence type="ECO:0000259" key="6">
    <source>
        <dbReference type="Pfam" id="PF02826"/>
    </source>
</evidence>
<evidence type="ECO:0000313" key="8">
    <source>
        <dbReference type="Proteomes" id="UP000799778"/>
    </source>
</evidence>
<evidence type="ECO:0000256" key="1">
    <source>
        <dbReference type="ARBA" id="ARBA00005854"/>
    </source>
</evidence>
<proteinExistence type="inferred from homology"/>
<evidence type="ECO:0000256" key="3">
    <source>
        <dbReference type="ARBA" id="ARBA00023027"/>
    </source>
</evidence>
<organism evidence="7 8">
    <name type="scientific">Aaosphaeria arxii CBS 175.79</name>
    <dbReference type="NCBI Taxonomy" id="1450172"/>
    <lineage>
        <taxon>Eukaryota</taxon>
        <taxon>Fungi</taxon>
        <taxon>Dikarya</taxon>
        <taxon>Ascomycota</taxon>
        <taxon>Pezizomycotina</taxon>
        <taxon>Dothideomycetes</taxon>
        <taxon>Pleosporomycetidae</taxon>
        <taxon>Pleosporales</taxon>
        <taxon>Pleosporales incertae sedis</taxon>
        <taxon>Aaosphaeria</taxon>
    </lineage>
</organism>
<dbReference type="InterPro" id="IPR006140">
    <property type="entry name" value="D-isomer_DH_NAD-bd"/>
</dbReference>
<feature type="domain" description="D-isomer specific 2-hydroxyacid dehydrogenase catalytic" evidence="5">
    <location>
        <begin position="11"/>
        <end position="352"/>
    </location>
</feature>
<keyword evidence="3" id="KW-0520">NAD</keyword>
<protein>
    <submittedName>
        <fullName evidence="7">Glycerate dehydrogenase</fullName>
    </submittedName>
</protein>
<feature type="domain" description="D-isomer specific 2-hydroxyacid dehydrogenase NAD-binding" evidence="6">
    <location>
        <begin position="223"/>
        <end position="324"/>
    </location>
</feature>
<reference evidence="7" key="1">
    <citation type="journal article" date="2020" name="Stud. Mycol.">
        <title>101 Dothideomycetes genomes: a test case for predicting lifestyles and emergence of pathogens.</title>
        <authorList>
            <person name="Haridas S."/>
            <person name="Albert R."/>
            <person name="Binder M."/>
            <person name="Bloem J."/>
            <person name="Labutti K."/>
            <person name="Salamov A."/>
            <person name="Andreopoulos B."/>
            <person name="Baker S."/>
            <person name="Barry K."/>
            <person name="Bills G."/>
            <person name="Bluhm B."/>
            <person name="Cannon C."/>
            <person name="Castanera R."/>
            <person name="Culley D."/>
            <person name="Daum C."/>
            <person name="Ezra D."/>
            <person name="Gonzalez J."/>
            <person name="Henrissat B."/>
            <person name="Kuo A."/>
            <person name="Liang C."/>
            <person name="Lipzen A."/>
            <person name="Lutzoni F."/>
            <person name="Magnuson J."/>
            <person name="Mondo S."/>
            <person name="Nolan M."/>
            <person name="Ohm R."/>
            <person name="Pangilinan J."/>
            <person name="Park H.-J."/>
            <person name="Ramirez L."/>
            <person name="Alfaro M."/>
            <person name="Sun H."/>
            <person name="Tritt A."/>
            <person name="Yoshinaga Y."/>
            <person name="Zwiers L.-H."/>
            <person name="Turgeon B."/>
            <person name="Goodwin S."/>
            <person name="Spatafora J."/>
            <person name="Crous P."/>
            <person name="Grigoriev I."/>
        </authorList>
    </citation>
    <scope>NUCLEOTIDE SEQUENCE</scope>
    <source>
        <strain evidence="7">CBS 175.79</strain>
    </source>
</reference>
<dbReference type="Pfam" id="PF02826">
    <property type="entry name" value="2-Hacid_dh_C"/>
    <property type="match status" value="1"/>
</dbReference>
<dbReference type="InterPro" id="IPR050418">
    <property type="entry name" value="D-iso_2-hydroxyacid_DH_PdxB"/>
</dbReference>
<dbReference type="Proteomes" id="UP000799778">
    <property type="component" value="Unassembled WGS sequence"/>
</dbReference>
<dbReference type="GO" id="GO:0051287">
    <property type="term" value="F:NAD binding"/>
    <property type="evidence" value="ECO:0007669"/>
    <property type="project" value="InterPro"/>
</dbReference>
<dbReference type="InterPro" id="IPR036291">
    <property type="entry name" value="NAD(P)-bd_dom_sf"/>
</dbReference>
<dbReference type="CDD" id="cd05198">
    <property type="entry name" value="formate_dh_like"/>
    <property type="match status" value="1"/>
</dbReference>
<dbReference type="OrthoDB" id="298012at2759"/>
<evidence type="ECO:0000259" key="5">
    <source>
        <dbReference type="Pfam" id="PF00389"/>
    </source>
</evidence>
<dbReference type="Pfam" id="PF00389">
    <property type="entry name" value="2-Hacid_dh"/>
    <property type="match status" value="1"/>
</dbReference>
<gene>
    <name evidence="7" type="ORF">BU24DRAFT_89739</name>
</gene>
<sequence length="355" mass="37991">MHHHIVAIERVHQPLPDTFDFPHTLTTYHRTDASQLAERLRDATILIVTIVKIPAEVLDPDVTPNLRLIAIMATGTDPVDLVAARARGIRVTNTPAANIDAVSEHALSLYFAARRRTVILDAATRAVPSEWKAKNSLTQRLRFGDGKPPLTCGDEVLGIVGYGGLGKRVATLGRALGMQVLVAARKNATPSASSTATAIDNGNAPSLKNALAPPATAAAPDESRIPFDQVLRRSTVLVLCLPRTPETIDLISAAELAAMSPYSVLINIARGGIVNEAAVVEALKADQIAGYATDVFETEPVEEDSPLLSEEAKALNITLSPHLAWFSQRTLTNLGQILKTTVEAWVKGDPINVIV</sequence>
<comment type="similarity">
    <text evidence="1 4">Belongs to the D-isomer specific 2-hydroxyacid dehydrogenase family.</text>
</comment>
<evidence type="ECO:0000256" key="2">
    <source>
        <dbReference type="ARBA" id="ARBA00023002"/>
    </source>
</evidence>
<name>A0A6A5X7Y5_9PLEO</name>
<dbReference type="AlphaFoldDB" id="A0A6A5X7Y5"/>
<dbReference type="SUPFAM" id="SSF52283">
    <property type="entry name" value="Formate/glycerate dehydrogenase catalytic domain-like"/>
    <property type="match status" value="1"/>
</dbReference>
<dbReference type="InterPro" id="IPR006139">
    <property type="entry name" value="D-isomer_2_OHA_DH_cat_dom"/>
</dbReference>
<evidence type="ECO:0000256" key="4">
    <source>
        <dbReference type="RuleBase" id="RU003719"/>
    </source>
</evidence>
<dbReference type="SUPFAM" id="SSF51735">
    <property type="entry name" value="NAD(P)-binding Rossmann-fold domains"/>
    <property type="match status" value="1"/>
</dbReference>
<dbReference type="GO" id="GO:0016616">
    <property type="term" value="F:oxidoreductase activity, acting on the CH-OH group of donors, NAD or NADP as acceptor"/>
    <property type="evidence" value="ECO:0007669"/>
    <property type="project" value="InterPro"/>
</dbReference>
<keyword evidence="2 4" id="KW-0560">Oxidoreductase</keyword>
<evidence type="ECO:0000313" key="7">
    <source>
        <dbReference type="EMBL" id="KAF2009009.1"/>
    </source>
</evidence>
<keyword evidence="8" id="KW-1185">Reference proteome</keyword>
<dbReference type="PANTHER" id="PTHR43761">
    <property type="entry name" value="D-ISOMER SPECIFIC 2-HYDROXYACID DEHYDROGENASE FAMILY PROTEIN (AFU_ORTHOLOGUE AFUA_1G13630)"/>
    <property type="match status" value="1"/>
</dbReference>
<dbReference type="RefSeq" id="XP_033377348.1">
    <property type="nucleotide sequence ID" value="XM_033534769.1"/>
</dbReference>
<dbReference type="GeneID" id="54292166"/>
<dbReference type="EMBL" id="ML978080">
    <property type="protein sequence ID" value="KAF2009009.1"/>
    <property type="molecule type" value="Genomic_DNA"/>
</dbReference>
<accession>A0A6A5X7Y5</accession>
<dbReference type="PANTHER" id="PTHR43761:SF1">
    <property type="entry name" value="D-ISOMER SPECIFIC 2-HYDROXYACID DEHYDROGENASE CATALYTIC DOMAIN-CONTAINING PROTEIN-RELATED"/>
    <property type="match status" value="1"/>
</dbReference>
<dbReference type="Gene3D" id="3.40.50.720">
    <property type="entry name" value="NAD(P)-binding Rossmann-like Domain"/>
    <property type="match status" value="2"/>
</dbReference>